<dbReference type="InterPro" id="IPR048548">
    <property type="entry name" value="KRR1-like_KH2"/>
</dbReference>
<reference evidence="11 12" key="1">
    <citation type="journal article" date="2011" name="Genome Biol. Evol.">
        <title>Complete nucleomorph genome sequence of the nonphotosynthetic alga Cryptomonas paramecium reveals a core nucleomorph gene set.</title>
        <authorList>
            <person name="Tanifuji G."/>
            <person name="Onodera N.T."/>
            <person name="Wheeler T.J."/>
            <person name="Dlutek M."/>
            <person name="Donaher N."/>
            <person name="Archibald J.M."/>
        </authorList>
    </citation>
    <scope>NUCLEOTIDE SEQUENCE [LARGE SCALE GENOMIC DNA]</scope>
    <source>
        <strain evidence="11 12">CCAP977/2A</strain>
    </source>
</reference>
<keyword evidence="11" id="KW-0542">Nucleomorph</keyword>
<keyword evidence="4" id="KW-0698">rRNA processing</keyword>
<evidence type="ECO:0000256" key="6">
    <source>
        <dbReference type="ARBA" id="ARBA00023242"/>
    </source>
</evidence>
<dbReference type="Gene3D" id="3.30.1370.10">
    <property type="entry name" value="K Homology domain, type 1"/>
    <property type="match status" value="2"/>
</dbReference>
<dbReference type="GeneID" id="10447188"/>
<sequence>MYCILKKNLDKNISNVFVFQSKFVVLFPKYQENCIKESWKTIKKIFFFYKLKLKLNLKFGFIEISNSLNTKDPFVIIKARDFVKLIARSVPVRQAAKIFDDQIFCDIIKISRSNCNKFNFLKKRKNLIGKKGIVVKIIEVITQCYLIIQGNTVSCMGQHLGIKYVRNIVENSTFKIHPILYIKMLIMKQKLYNILKFNNQNWEKYLPFFNTKKLPSTSKILKNQPNTINLFLQKKKDMKTK</sequence>
<evidence type="ECO:0000256" key="5">
    <source>
        <dbReference type="ARBA" id="ARBA00022884"/>
    </source>
</evidence>
<evidence type="ECO:0000256" key="3">
    <source>
        <dbReference type="ARBA" id="ARBA00022517"/>
    </source>
</evidence>
<feature type="domain" description="KRR1 small subunit processome component first KH" evidence="9">
    <location>
        <begin position="21"/>
        <end position="101"/>
    </location>
</feature>
<keyword evidence="7" id="KW-0687">Ribonucleoprotein</keyword>
<comment type="subcellular location">
    <subcellularLocation>
        <location evidence="1">Nucleus</location>
        <location evidence="1">Nucleolus</location>
    </subcellularLocation>
</comment>
<evidence type="ECO:0000256" key="2">
    <source>
        <dbReference type="ARBA" id="ARBA00009344"/>
    </source>
</evidence>
<dbReference type="GO" id="GO:0032040">
    <property type="term" value="C:small-subunit processome"/>
    <property type="evidence" value="ECO:0007669"/>
    <property type="project" value="TreeGrafter"/>
</dbReference>
<dbReference type="InterPro" id="IPR024166">
    <property type="entry name" value="rRNA_assembly_KRR1"/>
</dbReference>
<evidence type="ECO:0000256" key="8">
    <source>
        <dbReference type="ARBA" id="ARBA00032993"/>
    </source>
</evidence>
<dbReference type="PANTHER" id="PTHR12581:SF0">
    <property type="entry name" value="KRR1 SMALL SUBUNIT PROCESSOME COMPONENT HOMOLOG"/>
    <property type="match status" value="1"/>
</dbReference>
<dbReference type="RefSeq" id="XP_003239843.1">
    <property type="nucleotide sequence ID" value="XM_003239795.1"/>
</dbReference>
<dbReference type="AlphaFoldDB" id="F2HHZ9"/>
<dbReference type="GO" id="GO:0003723">
    <property type="term" value="F:RNA binding"/>
    <property type="evidence" value="ECO:0007669"/>
    <property type="project" value="UniProtKB-KW"/>
</dbReference>
<evidence type="ECO:0000256" key="7">
    <source>
        <dbReference type="ARBA" id="ARBA00023274"/>
    </source>
</evidence>
<dbReference type="SUPFAM" id="SSF54791">
    <property type="entry name" value="Eukaryotic type KH-domain (KH-domain type I)"/>
    <property type="match status" value="1"/>
</dbReference>
<keyword evidence="3" id="KW-0690">Ribosome biogenesis</keyword>
<gene>
    <name evidence="11" type="primary">rip1</name>
    <name evidence="11" type="ORF">CPARA_2gp287</name>
</gene>
<dbReference type="InterPro" id="IPR036612">
    <property type="entry name" value="KH_dom_type_1_sf"/>
</dbReference>
<evidence type="ECO:0000256" key="1">
    <source>
        <dbReference type="ARBA" id="ARBA00004604"/>
    </source>
</evidence>
<evidence type="ECO:0000256" key="4">
    <source>
        <dbReference type="ARBA" id="ARBA00022552"/>
    </source>
</evidence>
<dbReference type="Pfam" id="PF21800">
    <property type="entry name" value="KH_KRR1_2nd"/>
    <property type="match status" value="1"/>
</dbReference>
<evidence type="ECO:0000259" key="10">
    <source>
        <dbReference type="Pfam" id="PF21800"/>
    </source>
</evidence>
<accession>F2HHZ9</accession>
<evidence type="ECO:0000313" key="12">
    <source>
        <dbReference type="Proteomes" id="UP000243423"/>
    </source>
</evidence>
<evidence type="ECO:0000259" key="9">
    <source>
        <dbReference type="Pfam" id="PF17903"/>
    </source>
</evidence>
<evidence type="ECO:0000313" key="11">
    <source>
        <dbReference type="EMBL" id="AEA38945.1"/>
    </source>
</evidence>
<keyword evidence="5" id="KW-0694">RNA-binding</keyword>
<dbReference type="Proteomes" id="UP000243423">
    <property type="component" value="Nucleomorph 2"/>
</dbReference>
<geneLocation type="nucleomorph" evidence="11"/>
<dbReference type="GO" id="GO:0006364">
    <property type="term" value="P:rRNA processing"/>
    <property type="evidence" value="ECO:0007669"/>
    <property type="project" value="UniProtKB-KW"/>
</dbReference>
<comment type="similarity">
    <text evidence="2">Belongs to the KRR1 family.</text>
</comment>
<feature type="domain" description="KRR1 small subunit processome component second KH" evidence="10">
    <location>
        <begin position="103"/>
        <end position="191"/>
    </location>
</feature>
<proteinExistence type="inferred from homology"/>
<protein>
    <recommendedName>
        <fullName evidence="8">KRR-R motif-containing protein 1</fullName>
    </recommendedName>
</protein>
<dbReference type="EMBL" id="CP002173">
    <property type="protein sequence ID" value="AEA38945.1"/>
    <property type="molecule type" value="Genomic_DNA"/>
</dbReference>
<dbReference type="Pfam" id="PF17903">
    <property type="entry name" value="KH_KRR1_1st"/>
    <property type="match status" value="1"/>
</dbReference>
<dbReference type="PANTHER" id="PTHR12581">
    <property type="entry name" value="HIV-1 REV BINDING PROTEIN 2, 3"/>
    <property type="match status" value="1"/>
</dbReference>
<keyword evidence="6" id="KW-0539">Nucleus</keyword>
<name>F2HHZ9_9CRYP</name>
<organism evidence="11 12">
    <name type="scientific">Cryptomonas paramaecium</name>
    <dbReference type="NCBI Taxonomy" id="2898"/>
    <lineage>
        <taxon>Eukaryota</taxon>
        <taxon>Cryptophyceae</taxon>
        <taxon>Cryptomonadales</taxon>
        <taxon>Cryptomonadaceae</taxon>
        <taxon>Cryptomonas</taxon>
    </lineage>
</organism>
<dbReference type="InterPro" id="IPR041174">
    <property type="entry name" value="KRR1-like_KH1"/>
</dbReference>